<dbReference type="SUPFAM" id="SSF51905">
    <property type="entry name" value="FAD/NAD(P)-binding domain"/>
    <property type="match status" value="1"/>
</dbReference>
<feature type="binding site" evidence="2">
    <location>
        <begin position="13"/>
        <end position="16"/>
    </location>
    <ligand>
        <name>FAD</name>
        <dbReference type="ChEBI" id="CHEBI:57692"/>
    </ligand>
</feature>
<dbReference type="AlphaFoldDB" id="A0A1N6IF22"/>
<accession>A0A1N6IF22</accession>
<keyword evidence="2" id="KW-0274">FAD</keyword>
<protein>
    <submittedName>
        <fullName evidence="3">Tryptophan halogenase</fullName>
    </submittedName>
</protein>
<organism evidence="3 4">
    <name type="scientific">Vannielia litorea</name>
    <dbReference type="NCBI Taxonomy" id="1217970"/>
    <lineage>
        <taxon>Bacteria</taxon>
        <taxon>Pseudomonadati</taxon>
        <taxon>Pseudomonadota</taxon>
        <taxon>Alphaproteobacteria</taxon>
        <taxon>Rhodobacterales</taxon>
        <taxon>Paracoccaceae</taxon>
        <taxon>Vannielia</taxon>
    </lineage>
</organism>
<evidence type="ECO:0000313" key="4">
    <source>
        <dbReference type="Proteomes" id="UP000184932"/>
    </source>
</evidence>
<name>A0A1N6IF22_9RHOB</name>
<feature type="binding site" evidence="2">
    <location>
        <position position="348"/>
    </location>
    <ligand>
        <name>L-tryptophan</name>
        <dbReference type="ChEBI" id="CHEBI:57912"/>
    </ligand>
</feature>
<dbReference type="Gene3D" id="3.50.50.60">
    <property type="entry name" value="FAD/NAD(P)-binding domain"/>
    <property type="match status" value="1"/>
</dbReference>
<dbReference type="RefSeq" id="WP_074257951.1">
    <property type="nucleotide sequence ID" value="NZ_FSRL01000002.1"/>
</dbReference>
<dbReference type="Pfam" id="PF04820">
    <property type="entry name" value="Trp_halogenase"/>
    <property type="match status" value="1"/>
</dbReference>
<dbReference type="PANTHER" id="PTHR43747">
    <property type="entry name" value="FAD-BINDING PROTEIN"/>
    <property type="match status" value="1"/>
</dbReference>
<reference evidence="4" key="1">
    <citation type="submission" date="2016-11" db="EMBL/GenBank/DDBJ databases">
        <authorList>
            <person name="Varghese N."/>
            <person name="Submissions S."/>
        </authorList>
    </citation>
    <scope>NUCLEOTIDE SEQUENCE [LARGE SCALE GENOMIC DNA]</scope>
    <source>
        <strain evidence="4">DSM 29440</strain>
    </source>
</reference>
<feature type="binding site" evidence="2">
    <location>
        <position position="352"/>
    </location>
    <ligand>
        <name>FAD</name>
        <dbReference type="ChEBI" id="CHEBI:57692"/>
    </ligand>
</feature>
<feature type="active site" evidence="1">
    <location>
        <position position="82"/>
    </location>
</feature>
<dbReference type="InterPro" id="IPR006905">
    <property type="entry name" value="Flavin_halogenase"/>
</dbReference>
<evidence type="ECO:0000256" key="2">
    <source>
        <dbReference type="PIRSR" id="PIRSR011396-2"/>
    </source>
</evidence>
<dbReference type="STRING" id="1217970.SAMN05444002_3796"/>
<dbReference type="PIRSF" id="PIRSF011396">
    <property type="entry name" value="Trp_halogenase"/>
    <property type="match status" value="1"/>
</dbReference>
<dbReference type="PANTHER" id="PTHR43747:SF4">
    <property type="entry name" value="FLAVIN-DEPENDENT TRYPTOPHAN HALOGENASE"/>
    <property type="match status" value="1"/>
</dbReference>
<dbReference type="GO" id="GO:0000166">
    <property type="term" value="F:nucleotide binding"/>
    <property type="evidence" value="ECO:0007669"/>
    <property type="project" value="UniProtKB-KW"/>
</dbReference>
<feature type="binding site" evidence="2">
    <location>
        <position position="82"/>
    </location>
    <ligand>
        <name>7-chloro-L-tryptophan</name>
        <dbReference type="ChEBI" id="CHEBI:58713"/>
    </ligand>
</feature>
<dbReference type="OrthoDB" id="462203at2"/>
<keyword evidence="2" id="KW-0285">Flavoprotein</keyword>
<dbReference type="GO" id="GO:0004497">
    <property type="term" value="F:monooxygenase activity"/>
    <property type="evidence" value="ECO:0007669"/>
    <property type="project" value="InterPro"/>
</dbReference>
<dbReference type="InterPro" id="IPR036188">
    <property type="entry name" value="FAD/NAD-bd_sf"/>
</dbReference>
<keyword evidence="4" id="KW-1185">Reference proteome</keyword>
<dbReference type="InterPro" id="IPR033856">
    <property type="entry name" value="Trp_halogen"/>
</dbReference>
<feature type="binding site" evidence="2">
    <location>
        <position position="339"/>
    </location>
    <ligand>
        <name>FAD</name>
        <dbReference type="ChEBI" id="CHEBI:57692"/>
    </ligand>
</feature>
<sequence length="540" mass="58364">MGEPIREVTIVGGGTAGWMTALLLQSMLKGGPEGGVRITLIESPNIPTVGVGEATVPGMPRTLKQGGIDERTFFKTCNASFKLGVVFGHWNVDAEGKRVDYINPFAHPPAIDGVSAAEYALQFGTGGLDFVQCFSPAVDLAAQAKGPRGRGEMPGPPVGFAYHLDAGKFAGLLKEHCVARGVRHVLDDLVEVELDERGYVAALMLERGGRHGVELVIDCTGFRGLIINQALGEPFESYGKYLANDRAMAVQVPHRDPVRLDSVTKSTALGAGWAWRVPLFNRIGTGYVFSSAHRTDEEARAEFLAHLGPDGEGAEPRVIPMRVGRNRNAWVKNCVAVGLSGGFIEPLESTAIHMIDTAVRWLVQYFPDRDFADPLRRRFNHLVDELYNEVRDFICLHYALGNRTDDQYWIDARESLEVPDTLAENLELWQYGLPAVNDIRFVSLFSPATYQAVLLGKQVYESGFGKGKFCSGRTLDGAKWAAYLKRARAGIGAQVQAAAGHRELLRALRGDVVAENGLLPGLGGGPGAAGAGVSEDAAIL</sequence>
<dbReference type="InterPro" id="IPR050816">
    <property type="entry name" value="Flavin-dep_Halogenase_NPB"/>
</dbReference>
<evidence type="ECO:0000256" key="1">
    <source>
        <dbReference type="PIRSR" id="PIRSR011396-1"/>
    </source>
</evidence>
<evidence type="ECO:0000313" key="3">
    <source>
        <dbReference type="EMBL" id="SIO30636.1"/>
    </source>
</evidence>
<keyword evidence="2" id="KW-0547">Nucleotide-binding</keyword>
<dbReference type="EMBL" id="FSRL01000002">
    <property type="protein sequence ID" value="SIO30636.1"/>
    <property type="molecule type" value="Genomic_DNA"/>
</dbReference>
<proteinExistence type="predicted"/>
<gene>
    <name evidence="3" type="ORF">SAMN05444002_3796</name>
</gene>
<dbReference type="Proteomes" id="UP000184932">
    <property type="component" value="Unassembled WGS sequence"/>
</dbReference>